<dbReference type="Pfam" id="PF00970">
    <property type="entry name" value="FAD_binding_6"/>
    <property type="match status" value="1"/>
</dbReference>
<dbReference type="PANTHER" id="PTHR43513">
    <property type="entry name" value="DIHYDROOROTATE DEHYDROGENASE B (NAD(+)), ELECTRON TRANSFER SUBUNIT"/>
    <property type="match status" value="1"/>
</dbReference>
<sequence>MDNIYRPYLMTISDMTDEAPGVRTFKLNFSNEDEGRNFKFQTGQFGLYSVFGAGESTFCIASSPTREDYIECTFREAGRVTKALRELNIGDTLGFRGPYGNVFPIDKWEGKNLVFIAGGIALPPLRSVIWNCLDLRDKYKDVTIIYGAKTTEDLVYKHELKEWDARDDVNLVTTVDPGGETPEWNGKVGFVPTVVEEAAPESKDTIAIVCGPPIMIKFTLPALEKLGFKQDKVYTTLENRMKCGLGKCGRCNIGCTYVCKEGPVFTAEEVSKMPDEF</sequence>
<accession>A0A286TYW0</accession>
<reference evidence="4" key="1">
    <citation type="journal article" date="2017" name="Environ. Microbiol. Rep.">
        <title>Genetic Diversity of Marine Anaerobic Ammonium-Oxidizing Bacteria as Revealed by Genomic and Proteomic Analyses of 'Candidatus Scalindua japonica'.</title>
        <authorList>
            <person name="Oshiki M."/>
            <person name="Mizuto K."/>
            <person name="Kimura Z."/>
            <person name="Kindaichi T."/>
            <person name="Satoh H."/>
            <person name="Okabe S."/>
        </authorList>
    </citation>
    <scope>NUCLEOTIDE SEQUENCE [LARGE SCALE GENOMIC DNA]</scope>
    <source>
        <strain evidence="4">husup-a2</strain>
    </source>
</reference>
<dbReference type="GO" id="GO:0046872">
    <property type="term" value="F:metal ion binding"/>
    <property type="evidence" value="ECO:0007669"/>
    <property type="project" value="UniProtKB-KW"/>
</dbReference>
<evidence type="ECO:0000259" key="2">
    <source>
        <dbReference type="PROSITE" id="PS51384"/>
    </source>
</evidence>
<dbReference type="SUPFAM" id="SSF52343">
    <property type="entry name" value="Ferredoxin reductase-like, C-terminal NADP-linked domain"/>
    <property type="match status" value="1"/>
</dbReference>
<dbReference type="Gene3D" id="3.40.50.80">
    <property type="entry name" value="Nucleotide-binding domain of ferredoxin-NADP reductase (FNR) module"/>
    <property type="match status" value="1"/>
</dbReference>
<dbReference type="InterPro" id="IPR017938">
    <property type="entry name" value="Riboflavin_synthase-like_b-brl"/>
</dbReference>
<comment type="cofactor">
    <cofactor evidence="1">
        <name>[2Fe-2S] cluster</name>
        <dbReference type="ChEBI" id="CHEBI:190135"/>
    </cofactor>
    <text evidence="1">Binds 1 [2Fe-2S] cluster per subunit.</text>
</comment>
<dbReference type="InterPro" id="IPR019480">
    <property type="entry name" value="Dihydroorotate_DH_Fe-S-bd"/>
</dbReference>
<dbReference type="CDD" id="cd06221">
    <property type="entry name" value="sulfite_reductase_like"/>
    <property type="match status" value="1"/>
</dbReference>
<comment type="caution">
    <text evidence="3">The sequence shown here is derived from an EMBL/GenBank/DDBJ whole genome shotgun (WGS) entry which is preliminary data.</text>
</comment>
<evidence type="ECO:0000313" key="4">
    <source>
        <dbReference type="Proteomes" id="UP000218542"/>
    </source>
</evidence>
<organism evidence="3 4">
    <name type="scientific">Candidatus Scalindua japonica</name>
    <dbReference type="NCBI Taxonomy" id="1284222"/>
    <lineage>
        <taxon>Bacteria</taxon>
        <taxon>Pseudomonadati</taxon>
        <taxon>Planctomycetota</taxon>
        <taxon>Candidatus Brocadiia</taxon>
        <taxon>Candidatus Brocadiales</taxon>
        <taxon>Candidatus Scalinduaceae</taxon>
        <taxon>Candidatus Scalindua</taxon>
    </lineage>
</organism>
<dbReference type="InterPro" id="IPR012165">
    <property type="entry name" value="Cyt_c3_hydrogenase_gsu"/>
</dbReference>
<dbReference type="PIRSF" id="PIRSF006816">
    <property type="entry name" value="Cyc3_hyd_g"/>
    <property type="match status" value="1"/>
</dbReference>
<dbReference type="InterPro" id="IPR001433">
    <property type="entry name" value="OxRdtase_FAD/NAD-bd"/>
</dbReference>
<feature type="domain" description="FAD-binding FR-type" evidence="2">
    <location>
        <begin position="5"/>
        <end position="105"/>
    </location>
</feature>
<dbReference type="OrthoDB" id="9796486at2"/>
<evidence type="ECO:0000256" key="1">
    <source>
        <dbReference type="PIRSR" id="PIRSR006816-2"/>
    </source>
</evidence>
<dbReference type="GO" id="GO:0006221">
    <property type="term" value="P:pyrimidine nucleotide biosynthetic process"/>
    <property type="evidence" value="ECO:0007669"/>
    <property type="project" value="InterPro"/>
</dbReference>
<keyword evidence="4" id="KW-1185">Reference proteome</keyword>
<dbReference type="InterPro" id="IPR008333">
    <property type="entry name" value="Cbr1-like_FAD-bd_dom"/>
</dbReference>
<keyword evidence="1" id="KW-0411">Iron-sulfur</keyword>
<keyword evidence="1" id="KW-0001">2Fe-2S</keyword>
<dbReference type="Gene3D" id="2.40.30.10">
    <property type="entry name" value="Translation factors"/>
    <property type="match status" value="1"/>
</dbReference>
<dbReference type="RefSeq" id="WP_096894447.1">
    <property type="nucleotide sequence ID" value="NZ_BAOS01000017.1"/>
</dbReference>
<keyword evidence="1" id="KW-0408">Iron</keyword>
<dbReference type="Proteomes" id="UP000218542">
    <property type="component" value="Unassembled WGS sequence"/>
</dbReference>
<dbReference type="EMBL" id="BAOS01000017">
    <property type="protein sequence ID" value="GAX61054.1"/>
    <property type="molecule type" value="Genomic_DNA"/>
</dbReference>
<feature type="binding site" evidence="1">
    <location>
        <position position="243"/>
    </location>
    <ligand>
        <name>[2Fe-2S] cluster</name>
        <dbReference type="ChEBI" id="CHEBI:190135"/>
    </ligand>
</feature>
<dbReference type="InterPro" id="IPR050353">
    <property type="entry name" value="PyrK_electron_transfer"/>
</dbReference>
<dbReference type="AlphaFoldDB" id="A0A286TYW0"/>
<dbReference type="Pfam" id="PF10418">
    <property type="entry name" value="DHODB_Fe-S_bind"/>
    <property type="match status" value="1"/>
</dbReference>
<dbReference type="PRINTS" id="PR00406">
    <property type="entry name" value="CYTB5RDTASE"/>
</dbReference>
<feature type="binding site" evidence="1">
    <location>
        <position position="251"/>
    </location>
    <ligand>
        <name>[2Fe-2S] cluster</name>
        <dbReference type="ChEBI" id="CHEBI:190135"/>
    </ligand>
</feature>
<feature type="binding site" evidence="1">
    <location>
        <position position="259"/>
    </location>
    <ligand>
        <name>[2Fe-2S] cluster</name>
        <dbReference type="ChEBI" id="CHEBI:190135"/>
    </ligand>
</feature>
<dbReference type="GO" id="GO:0051537">
    <property type="term" value="F:2 iron, 2 sulfur cluster binding"/>
    <property type="evidence" value="ECO:0007669"/>
    <property type="project" value="UniProtKB-KW"/>
</dbReference>
<dbReference type="InterPro" id="IPR017927">
    <property type="entry name" value="FAD-bd_FR_type"/>
</dbReference>
<name>A0A286TYW0_9BACT</name>
<dbReference type="PRINTS" id="PR00371">
    <property type="entry name" value="FPNCR"/>
</dbReference>
<dbReference type="InterPro" id="IPR039261">
    <property type="entry name" value="FNR_nucleotide-bd"/>
</dbReference>
<gene>
    <name evidence="3" type="ORF">SCALIN_C17_0087</name>
</gene>
<dbReference type="PANTHER" id="PTHR43513:SF1">
    <property type="entry name" value="ANAEROBIC SULFITE REDUCTASE SUBUNIT B"/>
    <property type="match status" value="1"/>
</dbReference>
<dbReference type="Pfam" id="PF00175">
    <property type="entry name" value="NAD_binding_1"/>
    <property type="match status" value="1"/>
</dbReference>
<dbReference type="InterPro" id="IPR001709">
    <property type="entry name" value="Flavoprot_Pyr_Nucl_cyt_Rdtase"/>
</dbReference>
<keyword evidence="1" id="KW-0479">Metal-binding</keyword>
<dbReference type="SUPFAM" id="SSF63380">
    <property type="entry name" value="Riboflavin synthase domain-like"/>
    <property type="match status" value="1"/>
</dbReference>
<dbReference type="GO" id="GO:0016491">
    <property type="term" value="F:oxidoreductase activity"/>
    <property type="evidence" value="ECO:0007669"/>
    <property type="project" value="InterPro"/>
</dbReference>
<proteinExistence type="predicted"/>
<evidence type="ECO:0000313" key="3">
    <source>
        <dbReference type="EMBL" id="GAX61054.1"/>
    </source>
</evidence>
<dbReference type="PROSITE" id="PS51384">
    <property type="entry name" value="FAD_FR"/>
    <property type="match status" value="1"/>
</dbReference>
<dbReference type="GO" id="GO:0050660">
    <property type="term" value="F:flavin adenine dinucleotide binding"/>
    <property type="evidence" value="ECO:0007669"/>
    <property type="project" value="InterPro"/>
</dbReference>
<protein>
    <submittedName>
        <fullName evidence="3">Oxidoreductase FAD/NAD(P)-binding subunit</fullName>
    </submittedName>
</protein>
<feature type="binding site" evidence="1">
    <location>
        <position position="248"/>
    </location>
    <ligand>
        <name>[2Fe-2S] cluster</name>
        <dbReference type="ChEBI" id="CHEBI:190135"/>
    </ligand>
</feature>